<keyword evidence="3" id="KW-0238">DNA-binding</keyword>
<evidence type="ECO:0000256" key="2">
    <source>
        <dbReference type="ARBA" id="ARBA00023015"/>
    </source>
</evidence>
<dbReference type="InterPro" id="IPR005119">
    <property type="entry name" value="LysR_subst-bd"/>
</dbReference>
<dbReference type="InterPro" id="IPR036390">
    <property type="entry name" value="WH_DNA-bd_sf"/>
</dbReference>
<dbReference type="Pfam" id="PF03466">
    <property type="entry name" value="LysR_substrate"/>
    <property type="match status" value="1"/>
</dbReference>
<comment type="caution">
    <text evidence="7">The sequence shown here is derived from an EMBL/GenBank/DDBJ whole genome shotgun (WGS) entry which is preliminary data.</text>
</comment>
<dbReference type="Pfam" id="PF00126">
    <property type="entry name" value="HTH_1"/>
    <property type="match status" value="1"/>
</dbReference>
<keyword evidence="4" id="KW-0010">Activator</keyword>
<dbReference type="Gene3D" id="1.10.10.10">
    <property type="entry name" value="Winged helix-like DNA-binding domain superfamily/Winged helix DNA-binding domain"/>
    <property type="match status" value="1"/>
</dbReference>
<evidence type="ECO:0000313" key="8">
    <source>
        <dbReference type="Proteomes" id="UP001204142"/>
    </source>
</evidence>
<dbReference type="EMBL" id="JANIGO010000001">
    <property type="protein sequence ID" value="MCQ8895445.1"/>
    <property type="molecule type" value="Genomic_DNA"/>
</dbReference>
<proteinExistence type="inferred from homology"/>
<evidence type="ECO:0000256" key="4">
    <source>
        <dbReference type="ARBA" id="ARBA00023159"/>
    </source>
</evidence>
<evidence type="ECO:0000313" key="7">
    <source>
        <dbReference type="EMBL" id="MCQ8895445.1"/>
    </source>
</evidence>
<accession>A0ABT1WD73</accession>
<dbReference type="InterPro" id="IPR036388">
    <property type="entry name" value="WH-like_DNA-bd_sf"/>
</dbReference>
<dbReference type="RefSeq" id="WP_256763124.1">
    <property type="nucleotide sequence ID" value="NZ_JANIGO010000001.1"/>
</dbReference>
<evidence type="ECO:0000256" key="1">
    <source>
        <dbReference type="ARBA" id="ARBA00009437"/>
    </source>
</evidence>
<dbReference type="PANTHER" id="PTHR30293:SF2">
    <property type="entry name" value="TRANSCRIPTIONAL ACTIVATOR PROTEIN NHAR"/>
    <property type="match status" value="1"/>
</dbReference>
<dbReference type="InterPro" id="IPR000847">
    <property type="entry name" value="LysR_HTH_N"/>
</dbReference>
<evidence type="ECO:0000256" key="5">
    <source>
        <dbReference type="ARBA" id="ARBA00023163"/>
    </source>
</evidence>
<comment type="similarity">
    <text evidence="1">Belongs to the LysR transcriptional regulatory family.</text>
</comment>
<protein>
    <submittedName>
        <fullName evidence="7">LysR family transcriptional regulator</fullName>
    </submittedName>
</protein>
<sequence length="296" mass="32645">MKLTDLNFHHLRYFWMVAKTGSLTAAAERLGLRAQTLSSQIAQLEQSLGRSLFQPVGRGLGLTEAGRVALRYADQIFQLGEQLTDSLEDEELDYTLRLSVGIADALPKTVSFHMIEPVLALKRPVRLVCTEGRFEALCAELIQHNIDLVLAERPGGQGTANLQVAKLLAYPVRIFGSAALCADKRADFPKSLQGAPFLMPSRNNVLRMKLEHWLETEGISVRVVGEFDDLALLDTFGRAGLGLFAVPALLMEDYARGTSVEYLGDVEGVLEEYYAFTHPRNMEHPAIKALFATAVA</sequence>
<feature type="domain" description="HTH lysR-type" evidence="6">
    <location>
        <begin position="6"/>
        <end position="63"/>
    </location>
</feature>
<dbReference type="Gene3D" id="3.40.190.290">
    <property type="match status" value="1"/>
</dbReference>
<reference evidence="7 8" key="1">
    <citation type="submission" date="2022-07" db="EMBL/GenBank/DDBJ databases">
        <authorList>
            <person name="Xamxidin M."/>
            <person name="Wu M."/>
        </authorList>
    </citation>
    <scope>NUCLEOTIDE SEQUENCE [LARGE SCALE GENOMIC DNA]</scope>
    <source>
        <strain evidence="7 8">NBRC 111650</strain>
    </source>
</reference>
<name>A0ABT1WD73_9BURK</name>
<organism evidence="7 8">
    <name type="scientific">Limnobacter humi</name>
    <dbReference type="NCBI Taxonomy" id="1778671"/>
    <lineage>
        <taxon>Bacteria</taxon>
        <taxon>Pseudomonadati</taxon>
        <taxon>Pseudomonadota</taxon>
        <taxon>Betaproteobacteria</taxon>
        <taxon>Burkholderiales</taxon>
        <taxon>Burkholderiaceae</taxon>
        <taxon>Limnobacter</taxon>
    </lineage>
</organism>
<keyword evidence="8" id="KW-1185">Reference proteome</keyword>
<gene>
    <name evidence="7" type="ORF">NQT62_03200</name>
</gene>
<keyword evidence="5" id="KW-0804">Transcription</keyword>
<evidence type="ECO:0000259" key="6">
    <source>
        <dbReference type="PROSITE" id="PS50931"/>
    </source>
</evidence>
<dbReference type="PANTHER" id="PTHR30293">
    <property type="entry name" value="TRANSCRIPTIONAL REGULATORY PROTEIN NAC-RELATED"/>
    <property type="match status" value="1"/>
</dbReference>
<dbReference type="SUPFAM" id="SSF46785">
    <property type="entry name" value="Winged helix' DNA-binding domain"/>
    <property type="match status" value="1"/>
</dbReference>
<dbReference type="Proteomes" id="UP001204142">
    <property type="component" value="Unassembled WGS sequence"/>
</dbReference>
<dbReference type="PROSITE" id="PS50931">
    <property type="entry name" value="HTH_LYSR"/>
    <property type="match status" value="1"/>
</dbReference>
<keyword evidence="2" id="KW-0805">Transcription regulation</keyword>
<evidence type="ECO:0000256" key="3">
    <source>
        <dbReference type="ARBA" id="ARBA00023125"/>
    </source>
</evidence>
<dbReference type="SUPFAM" id="SSF53850">
    <property type="entry name" value="Periplasmic binding protein-like II"/>
    <property type="match status" value="1"/>
</dbReference>